<reference evidence="2" key="1">
    <citation type="submission" date="2019-08" db="EMBL/GenBank/DDBJ databases">
        <authorList>
            <person name="Kucharzyk K."/>
            <person name="Murdoch R.W."/>
            <person name="Higgins S."/>
            <person name="Loffler F."/>
        </authorList>
    </citation>
    <scope>NUCLEOTIDE SEQUENCE</scope>
</reference>
<dbReference type="AlphaFoldDB" id="A0A644VIQ2"/>
<evidence type="ECO:0000256" key="1">
    <source>
        <dbReference type="SAM" id="MobiDB-lite"/>
    </source>
</evidence>
<evidence type="ECO:0000313" key="2">
    <source>
        <dbReference type="EMBL" id="MPL90542.1"/>
    </source>
</evidence>
<feature type="region of interest" description="Disordered" evidence="1">
    <location>
        <begin position="462"/>
        <end position="506"/>
    </location>
</feature>
<feature type="region of interest" description="Disordered" evidence="1">
    <location>
        <begin position="382"/>
        <end position="401"/>
    </location>
</feature>
<feature type="compositionally biased region" description="Basic and acidic residues" evidence="1">
    <location>
        <begin position="387"/>
        <end position="401"/>
    </location>
</feature>
<dbReference type="EMBL" id="VSSQ01000306">
    <property type="protein sequence ID" value="MPL90542.1"/>
    <property type="molecule type" value="Genomic_DNA"/>
</dbReference>
<feature type="compositionally biased region" description="Basic residues" evidence="1">
    <location>
        <begin position="70"/>
        <end position="84"/>
    </location>
</feature>
<feature type="compositionally biased region" description="Basic and acidic residues" evidence="1">
    <location>
        <begin position="483"/>
        <end position="506"/>
    </location>
</feature>
<organism evidence="2">
    <name type="scientific">bioreactor metagenome</name>
    <dbReference type="NCBI Taxonomy" id="1076179"/>
    <lineage>
        <taxon>unclassified sequences</taxon>
        <taxon>metagenomes</taxon>
        <taxon>ecological metagenomes</taxon>
    </lineage>
</organism>
<gene>
    <name evidence="2" type="ORF">SDC9_36595</name>
</gene>
<comment type="caution">
    <text evidence="2">The sequence shown here is derived from an EMBL/GenBank/DDBJ whole genome shotgun (WGS) entry which is preliminary data.</text>
</comment>
<proteinExistence type="predicted"/>
<sequence length="506" mass="54463">MRCVAQKRAGISRGGRSTPDRGAAGAGRITASRSSPAPPRRGSAPLSASSSSSARAPGTAEPRGHSHAGCGKRKRPRGLPHGRFRCPSNGLFGLPRLDRDRDGHVVADVGRIHAHVEVRALDRGGSLEADPRLLQHRMLAHLGHRGIKDDRLGDAVHRQIAGDLAGLLAGHLDRGRLERDVGVLVGAEEVVGQEMRGALVPAGEQRLRREGHGDRAVGRLVGVEHDLAVEAREHPRGGREAEVAVVEDDLAVARVKVIFDRLGDGDGGKAEGKAGGEKKRFHAGGLRVAWDGTKMPLRQVRLNSSDPNRVCAQPLITGAEPATSRPSPAFGAQHHDLVDCSDRIRHPPVEGRIEGCGGAAAVDTQHRGRDLGALRLAQPKLAPAQPLRDRARGADRHAAARRTIDLAPHDLLQREDIRALPLRLEGPVGLADAARGHRVFPDEGEQQHIRALARRAGHREPADAIIADGRLPPPPPRLRSLRQRPEQHQRHGETPNEMEKHHLPHA</sequence>
<accession>A0A644VIQ2</accession>
<feature type="region of interest" description="Disordered" evidence="1">
    <location>
        <begin position="1"/>
        <end position="85"/>
    </location>
</feature>
<protein>
    <submittedName>
        <fullName evidence="2">Uncharacterized protein</fullName>
    </submittedName>
</protein>
<name>A0A644VIQ2_9ZZZZ</name>
<feature type="compositionally biased region" description="Low complexity" evidence="1">
    <location>
        <begin position="31"/>
        <end position="57"/>
    </location>
</feature>